<dbReference type="InterPro" id="IPR000068">
    <property type="entry name" value="GPCR_3_Ca_sens_rcpt-rel"/>
</dbReference>
<dbReference type="PRINTS" id="PR00248">
    <property type="entry name" value="GPCRMGR"/>
</dbReference>
<dbReference type="Gene3D" id="3.40.50.2300">
    <property type="match status" value="2"/>
</dbReference>
<evidence type="ECO:0000256" key="7">
    <source>
        <dbReference type="ARBA" id="ARBA00023040"/>
    </source>
</evidence>
<gene>
    <name evidence="15" type="primary">LOC114669565</name>
</gene>
<dbReference type="InterPro" id="IPR011500">
    <property type="entry name" value="GPCR_3_9-Cys_dom"/>
</dbReference>
<dbReference type="Pfam" id="PF07562">
    <property type="entry name" value="NCD3G"/>
    <property type="match status" value="1"/>
</dbReference>
<evidence type="ECO:0000256" key="10">
    <source>
        <dbReference type="ARBA" id="ARBA00023180"/>
    </source>
</evidence>
<dbReference type="FunFam" id="3.40.50.2300:FF:000067">
    <property type="entry name" value="Olfactory receptor C family, h1"/>
    <property type="match status" value="1"/>
</dbReference>
<feature type="chain" id="PRO_5034050881" evidence="13">
    <location>
        <begin position="25"/>
        <end position="864"/>
    </location>
</feature>
<dbReference type="InterPro" id="IPR017979">
    <property type="entry name" value="GPCR_3_CS"/>
</dbReference>
<dbReference type="Pfam" id="PF00003">
    <property type="entry name" value="7tm_3"/>
    <property type="match status" value="1"/>
</dbReference>
<dbReference type="AlphaFoldDB" id="A0A8C4TP73"/>
<dbReference type="InterPro" id="IPR038550">
    <property type="entry name" value="GPCR_3_9-Cys_sf"/>
</dbReference>
<reference evidence="15" key="1">
    <citation type="submission" date="2025-08" db="UniProtKB">
        <authorList>
            <consortium name="Ensembl"/>
        </authorList>
    </citation>
    <scope>IDENTIFICATION</scope>
</reference>
<proteinExistence type="inferred from homology"/>
<keyword evidence="6 12" id="KW-1133">Transmembrane helix</keyword>
<keyword evidence="5 13" id="KW-0732">Signal</keyword>
<dbReference type="PROSITE" id="PS50259">
    <property type="entry name" value="G_PROTEIN_RECEP_F3_4"/>
    <property type="match status" value="1"/>
</dbReference>
<feature type="transmembrane region" description="Helical" evidence="12">
    <location>
        <begin position="664"/>
        <end position="688"/>
    </location>
</feature>
<evidence type="ECO:0000256" key="1">
    <source>
        <dbReference type="ARBA" id="ARBA00004651"/>
    </source>
</evidence>
<evidence type="ECO:0000256" key="12">
    <source>
        <dbReference type="SAM" id="Phobius"/>
    </source>
</evidence>
<keyword evidence="9" id="KW-0675">Receptor</keyword>
<dbReference type="InterPro" id="IPR004073">
    <property type="entry name" value="GPCR_3_vmron_rcpt_2"/>
</dbReference>
<sequence>MPLSTACKDFHFSLTLLLLAGSAGFQTSTICKLLGIFDLPGLESDGDIVIGGLFPVHFKESETNLSFDIRPTTTKCESFDFRAFRWVQTMIFAIEEINKNPTLLPGVTLGYKIIDTCDNIHNGLQGALKLVNGKDETSSLNHCNASNAVPAIIGLASSSPTRAIAHTIGPFGIPVVSYFATCACLTDKKEFPTFLRTVPSDLFQVRALVQLITHFGWTWVGAIATDDDYGHYGIQSFADQAKEKGVCLSYYETIPNIYSEAKLRQIATTIKKSTAKVIIVFASEGKFYELLKEVLRENITDRQWIASEAWVTAALLTTDEFYTILGGTIGFAFRGAQISGLLEFLQRVKPSPHQKHVLTNMFWEEMFNCRLNFSGEYIAHETTKTRICTGSENLLETKSIFLDVSQLRVSYNVYKAVYAIAHGLHKLLECDNEDNLGQNISCKSVFPLSHLKTVNFTNQFGEKVYFDQNGEPVPLYDIINWQKDFSGAIKLVKVGSFDASALSGEETVINEEKIIWSRGQSQVPYSKCSQSCPPGTRKATQNGEPTCCFDCVSCADGEINSLECTKCAPDFWSDENRTKCVARDVEYLSFQDTMGVTLTVAAILGAFLTLTVMAIFFYFRSTPLVKANNSELSFLLLGSLELCFLCSLTFIGEPSLWSCMTRHTAFGISFVLCISCILAKSIVVLGAFKSTLPASNAMKWFGPLQQRAIIIICTLLQAFLCITWLTLSPPFPFRNTNNQGGKIILQCNAGSVLAFYLVLGYIGLISCVCFILAFLGRKLPNNFNEAKLITFSMLIFFAVWIAFIPAYESSPGKYTVAVEVFAILSSSFGLLLCIFIPKCYIILLHPEKNTKKGLIGKAVSLKKH</sequence>
<dbReference type="GO" id="GO:0004930">
    <property type="term" value="F:G protein-coupled receptor activity"/>
    <property type="evidence" value="ECO:0007669"/>
    <property type="project" value="UniProtKB-KW"/>
</dbReference>
<dbReference type="Pfam" id="PF01094">
    <property type="entry name" value="ANF_receptor"/>
    <property type="match status" value="1"/>
</dbReference>
<keyword evidence="3" id="KW-1003">Cell membrane</keyword>
<evidence type="ECO:0000256" key="13">
    <source>
        <dbReference type="SAM" id="SignalP"/>
    </source>
</evidence>
<dbReference type="Gene3D" id="2.10.50.30">
    <property type="entry name" value="GPCR, family 3, nine cysteines domain"/>
    <property type="match status" value="1"/>
</dbReference>
<keyword evidence="7" id="KW-0297">G-protein coupled receptor</keyword>
<dbReference type="PANTHER" id="PTHR24061">
    <property type="entry name" value="CALCIUM-SENSING RECEPTOR-RELATED"/>
    <property type="match status" value="1"/>
</dbReference>
<protein>
    <submittedName>
        <fullName evidence="15">Extracellular calcium-sensing receptor-like</fullName>
    </submittedName>
</protein>
<feature type="transmembrane region" description="Helical" evidence="12">
    <location>
        <begin position="708"/>
        <end position="727"/>
    </location>
</feature>
<name>A0A8C4TP73_ERPCA</name>
<feature type="domain" description="G-protein coupled receptors family 3 profile" evidence="14">
    <location>
        <begin position="594"/>
        <end position="852"/>
    </location>
</feature>
<keyword evidence="8 12" id="KW-0472">Membrane</keyword>
<dbReference type="GO" id="GO:0005886">
    <property type="term" value="C:plasma membrane"/>
    <property type="evidence" value="ECO:0007669"/>
    <property type="project" value="UniProtKB-SubCell"/>
</dbReference>
<dbReference type="Ensembl" id="ENSECRT00000032963.1">
    <property type="protein sequence ID" value="ENSECRP00000032241.1"/>
    <property type="gene ID" value="ENSECRG00000021840.1"/>
</dbReference>
<dbReference type="CDD" id="cd15283">
    <property type="entry name" value="7tmC_V2R_pheromone"/>
    <property type="match status" value="1"/>
</dbReference>
<dbReference type="FunFam" id="3.40.50.2300:FF:000016">
    <property type="entry name" value="Taste 1 receptor member 2"/>
    <property type="match status" value="1"/>
</dbReference>
<keyword evidence="16" id="KW-1185">Reference proteome</keyword>
<organism evidence="15 16">
    <name type="scientific">Erpetoichthys calabaricus</name>
    <name type="common">Rope fish</name>
    <name type="synonym">Calamoichthys calabaricus</name>
    <dbReference type="NCBI Taxonomy" id="27687"/>
    <lineage>
        <taxon>Eukaryota</taxon>
        <taxon>Metazoa</taxon>
        <taxon>Chordata</taxon>
        <taxon>Craniata</taxon>
        <taxon>Vertebrata</taxon>
        <taxon>Euteleostomi</taxon>
        <taxon>Actinopterygii</taxon>
        <taxon>Polypteriformes</taxon>
        <taxon>Polypteridae</taxon>
        <taxon>Erpetoichthys</taxon>
    </lineage>
</organism>
<dbReference type="FunFam" id="2.10.50.30:FF:000002">
    <property type="entry name" value="Vomeronasal 2 receptor, h1"/>
    <property type="match status" value="1"/>
</dbReference>
<evidence type="ECO:0000256" key="11">
    <source>
        <dbReference type="ARBA" id="ARBA00023224"/>
    </source>
</evidence>
<evidence type="ECO:0000256" key="5">
    <source>
        <dbReference type="ARBA" id="ARBA00022729"/>
    </source>
</evidence>
<keyword evidence="10" id="KW-0325">Glycoprotein</keyword>
<evidence type="ECO:0000259" key="14">
    <source>
        <dbReference type="PROSITE" id="PS50259"/>
    </source>
</evidence>
<evidence type="ECO:0000313" key="16">
    <source>
        <dbReference type="Proteomes" id="UP000694620"/>
    </source>
</evidence>
<evidence type="ECO:0000256" key="3">
    <source>
        <dbReference type="ARBA" id="ARBA00022475"/>
    </source>
</evidence>
<reference evidence="15" key="2">
    <citation type="submission" date="2025-09" db="UniProtKB">
        <authorList>
            <consortium name="Ensembl"/>
        </authorList>
    </citation>
    <scope>IDENTIFICATION</scope>
</reference>
<dbReference type="InterPro" id="IPR017978">
    <property type="entry name" value="GPCR_3_C"/>
</dbReference>
<evidence type="ECO:0000256" key="4">
    <source>
        <dbReference type="ARBA" id="ARBA00022692"/>
    </source>
</evidence>
<dbReference type="PANTHER" id="PTHR24061:SF579">
    <property type="entry name" value="OLFACTORY RECEPTOR C FAMILY, U1"/>
    <property type="match status" value="1"/>
</dbReference>
<comment type="similarity">
    <text evidence="2">Belongs to the G-protein coupled receptor 3 family.</text>
</comment>
<dbReference type="InterPro" id="IPR000337">
    <property type="entry name" value="GPCR_3"/>
</dbReference>
<comment type="subcellular location">
    <subcellularLocation>
        <location evidence="1">Cell membrane</location>
        <topology evidence="1">Multi-pass membrane protein</topology>
    </subcellularLocation>
</comment>
<feature type="transmembrane region" description="Helical" evidence="12">
    <location>
        <begin position="820"/>
        <end position="843"/>
    </location>
</feature>
<dbReference type="InterPro" id="IPR001828">
    <property type="entry name" value="ANF_lig-bd_rcpt"/>
</dbReference>
<evidence type="ECO:0000256" key="9">
    <source>
        <dbReference type="ARBA" id="ARBA00023170"/>
    </source>
</evidence>
<dbReference type="Proteomes" id="UP000694620">
    <property type="component" value="Unassembled WGS sequence"/>
</dbReference>
<evidence type="ECO:0000256" key="2">
    <source>
        <dbReference type="ARBA" id="ARBA00007242"/>
    </source>
</evidence>
<dbReference type="GeneTree" id="ENSGT01150000286997"/>
<evidence type="ECO:0000313" key="15">
    <source>
        <dbReference type="Ensembl" id="ENSECRP00000032241.1"/>
    </source>
</evidence>
<feature type="transmembrane region" description="Helical" evidence="12">
    <location>
        <begin position="788"/>
        <end position="808"/>
    </location>
</feature>
<feature type="transmembrane region" description="Helical" evidence="12">
    <location>
        <begin position="753"/>
        <end position="776"/>
    </location>
</feature>
<keyword evidence="4 12" id="KW-0812">Transmembrane</keyword>
<feature type="transmembrane region" description="Helical" evidence="12">
    <location>
        <begin position="598"/>
        <end position="620"/>
    </location>
</feature>
<evidence type="ECO:0000256" key="8">
    <source>
        <dbReference type="ARBA" id="ARBA00023136"/>
    </source>
</evidence>
<dbReference type="PROSITE" id="PS00981">
    <property type="entry name" value="G_PROTEIN_RECEP_F3_3"/>
    <property type="match status" value="1"/>
</dbReference>
<dbReference type="SUPFAM" id="SSF53822">
    <property type="entry name" value="Periplasmic binding protein-like I"/>
    <property type="match status" value="1"/>
</dbReference>
<dbReference type="InterPro" id="IPR028082">
    <property type="entry name" value="Peripla_BP_I"/>
</dbReference>
<evidence type="ECO:0000256" key="6">
    <source>
        <dbReference type="ARBA" id="ARBA00022989"/>
    </source>
</evidence>
<dbReference type="PRINTS" id="PR01535">
    <property type="entry name" value="VOMERONASL2R"/>
</dbReference>
<feature type="signal peptide" evidence="13">
    <location>
        <begin position="1"/>
        <end position="24"/>
    </location>
</feature>
<feature type="transmembrane region" description="Helical" evidence="12">
    <location>
        <begin position="632"/>
        <end position="652"/>
    </location>
</feature>
<dbReference type="CDD" id="cd06364">
    <property type="entry name" value="PBP1_CaSR"/>
    <property type="match status" value="1"/>
</dbReference>
<accession>A0A8C4TP73</accession>
<keyword evidence="11" id="KW-0807">Transducer</keyword>